<keyword evidence="3" id="KW-1185">Reference proteome</keyword>
<dbReference type="Proteomes" id="UP000478836">
    <property type="component" value="Unassembled WGS sequence"/>
</dbReference>
<dbReference type="EMBL" id="WAAO01000001">
    <property type="protein sequence ID" value="KAB1866994.1"/>
    <property type="molecule type" value="Genomic_DNA"/>
</dbReference>
<evidence type="ECO:0000313" key="3">
    <source>
        <dbReference type="Proteomes" id="UP000478836"/>
    </source>
</evidence>
<feature type="transmembrane region" description="Helical" evidence="1">
    <location>
        <begin position="76"/>
        <end position="96"/>
    </location>
</feature>
<keyword evidence="1" id="KW-0812">Transmembrane</keyword>
<evidence type="ECO:0000256" key="1">
    <source>
        <dbReference type="SAM" id="Phobius"/>
    </source>
</evidence>
<reference evidence="3" key="1">
    <citation type="submission" date="2019-09" db="EMBL/GenBank/DDBJ databases">
        <title>Whole genome sequencing of Microbacterium maritypicum.</title>
        <authorList>
            <person name="Lenchi N."/>
        </authorList>
    </citation>
    <scope>NUCLEOTIDE SEQUENCE [LARGE SCALE GENOMIC DNA]</scope>
    <source>
        <strain evidence="3">G1</strain>
    </source>
</reference>
<dbReference type="RefSeq" id="WP_151458694.1">
    <property type="nucleotide sequence ID" value="NZ_WAAO01000001.1"/>
</dbReference>
<name>A0ABQ6V9G5_9MICO</name>
<keyword evidence="1" id="KW-0472">Membrane</keyword>
<organism evidence="2 3">
    <name type="scientific">Microbacterium algeriense</name>
    <dbReference type="NCBI Taxonomy" id="2615184"/>
    <lineage>
        <taxon>Bacteria</taxon>
        <taxon>Bacillati</taxon>
        <taxon>Actinomycetota</taxon>
        <taxon>Actinomycetes</taxon>
        <taxon>Micrococcales</taxon>
        <taxon>Microbacteriaceae</taxon>
        <taxon>Microbacterium</taxon>
    </lineage>
</organism>
<dbReference type="Pfam" id="PF08570">
    <property type="entry name" value="DUF1761"/>
    <property type="match status" value="1"/>
</dbReference>
<comment type="caution">
    <text evidence="2">The sequence shown here is derived from an EMBL/GenBank/DDBJ whole genome shotgun (WGS) entry which is preliminary data.</text>
</comment>
<dbReference type="InterPro" id="IPR013879">
    <property type="entry name" value="DUF1761"/>
</dbReference>
<keyword evidence="1" id="KW-1133">Transmembrane helix</keyword>
<accession>A0ABQ6V9G5</accession>
<sequence>MFILGIAIATVVSFIASAALYAVPPVSALVTRTSTPRPGLPVAVQMASVLLRSLLASCLVAGLMAAAGWQGAASGAALGLALSVLPLILLMGGIVHENTAPSAAAVHLLDWVIKLTIIGALVGLSI</sequence>
<proteinExistence type="predicted"/>
<evidence type="ECO:0000313" key="2">
    <source>
        <dbReference type="EMBL" id="KAB1866994.1"/>
    </source>
</evidence>
<dbReference type="GeneID" id="77475613"/>
<protein>
    <submittedName>
        <fullName evidence="2">DUF1761 family protein</fullName>
    </submittedName>
</protein>
<feature type="transmembrane region" description="Helical" evidence="1">
    <location>
        <begin position="46"/>
        <end position="69"/>
    </location>
</feature>
<feature type="transmembrane region" description="Helical" evidence="1">
    <location>
        <begin position="102"/>
        <end position="124"/>
    </location>
</feature>
<gene>
    <name evidence="2" type="ORF">F6A08_04090</name>
</gene>